<keyword evidence="2" id="KW-0813">Transport</keyword>
<dbReference type="AlphaFoldDB" id="A0A6A6H736"/>
<organism evidence="8 9">
    <name type="scientific">Viridothelium virens</name>
    <name type="common">Speckled blister lichen</name>
    <name type="synonym">Trypethelium virens</name>
    <dbReference type="NCBI Taxonomy" id="1048519"/>
    <lineage>
        <taxon>Eukaryota</taxon>
        <taxon>Fungi</taxon>
        <taxon>Dikarya</taxon>
        <taxon>Ascomycota</taxon>
        <taxon>Pezizomycotina</taxon>
        <taxon>Dothideomycetes</taxon>
        <taxon>Dothideomycetes incertae sedis</taxon>
        <taxon>Trypetheliales</taxon>
        <taxon>Trypetheliaceae</taxon>
        <taxon>Viridothelium</taxon>
    </lineage>
</organism>
<gene>
    <name evidence="8" type="ORF">EV356DRAFT_547726</name>
</gene>
<evidence type="ECO:0000256" key="6">
    <source>
        <dbReference type="ARBA" id="ARBA00023136"/>
    </source>
</evidence>
<evidence type="ECO:0000256" key="3">
    <source>
        <dbReference type="ARBA" id="ARBA00022475"/>
    </source>
</evidence>
<dbReference type="Proteomes" id="UP000800092">
    <property type="component" value="Unassembled WGS sequence"/>
</dbReference>
<evidence type="ECO:0000256" key="4">
    <source>
        <dbReference type="ARBA" id="ARBA00022692"/>
    </source>
</evidence>
<keyword evidence="4 7" id="KW-0812">Transmembrane</keyword>
<feature type="transmembrane region" description="Helical" evidence="7">
    <location>
        <begin position="94"/>
        <end position="116"/>
    </location>
</feature>
<proteinExistence type="predicted"/>
<evidence type="ECO:0000313" key="9">
    <source>
        <dbReference type="Proteomes" id="UP000800092"/>
    </source>
</evidence>
<feature type="transmembrane region" description="Helical" evidence="7">
    <location>
        <begin position="202"/>
        <end position="220"/>
    </location>
</feature>
<dbReference type="PANTHER" id="PTHR43549:SF2">
    <property type="entry name" value="MULTIDRUG RESISTANCE PROTEIN NORM-RELATED"/>
    <property type="match status" value="1"/>
</dbReference>
<dbReference type="EMBL" id="ML991806">
    <property type="protein sequence ID" value="KAF2233510.1"/>
    <property type="molecule type" value="Genomic_DNA"/>
</dbReference>
<accession>A0A6A6H736</accession>
<name>A0A6A6H736_VIRVR</name>
<feature type="transmembrane region" description="Helical" evidence="7">
    <location>
        <begin position="17"/>
        <end position="36"/>
    </location>
</feature>
<keyword evidence="3" id="KW-1003">Cell membrane</keyword>
<reference evidence="8" key="1">
    <citation type="journal article" date="2020" name="Stud. Mycol.">
        <title>101 Dothideomycetes genomes: a test case for predicting lifestyles and emergence of pathogens.</title>
        <authorList>
            <person name="Haridas S."/>
            <person name="Albert R."/>
            <person name="Binder M."/>
            <person name="Bloem J."/>
            <person name="Labutti K."/>
            <person name="Salamov A."/>
            <person name="Andreopoulos B."/>
            <person name="Baker S."/>
            <person name="Barry K."/>
            <person name="Bills G."/>
            <person name="Bluhm B."/>
            <person name="Cannon C."/>
            <person name="Castanera R."/>
            <person name="Culley D."/>
            <person name="Daum C."/>
            <person name="Ezra D."/>
            <person name="Gonzalez J."/>
            <person name="Henrissat B."/>
            <person name="Kuo A."/>
            <person name="Liang C."/>
            <person name="Lipzen A."/>
            <person name="Lutzoni F."/>
            <person name="Magnuson J."/>
            <person name="Mondo S."/>
            <person name="Nolan M."/>
            <person name="Ohm R."/>
            <person name="Pangilinan J."/>
            <person name="Park H.-J."/>
            <person name="Ramirez L."/>
            <person name="Alfaro M."/>
            <person name="Sun H."/>
            <person name="Tritt A."/>
            <person name="Yoshinaga Y."/>
            <person name="Zwiers L.-H."/>
            <person name="Turgeon B."/>
            <person name="Goodwin S."/>
            <person name="Spatafora J."/>
            <person name="Crous P."/>
            <person name="Grigoriev I."/>
        </authorList>
    </citation>
    <scope>NUCLEOTIDE SEQUENCE</scope>
    <source>
        <strain evidence="8">Tuck. ex Michener</strain>
    </source>
</reference>
<evidence type="ECO:0000256" key="7">
    <source>
        <dbReference type="SAM" id="Phobius"/>
    </source>
</evidence>
<feature type="transmembrane region" description="Helical" evidence="7">
    <location>
        <begin position="167"/>
        <end position="190"/>
    </location>
</feature>
<dbReference type="GO" id="GO:0005886">
    <property type="term" value="C:plasma membrane"/>
    <property type="evidence" value="ECO:0007669"/>
    <property type="project" value="UniProtKB-SubCell"/>
</dbReference>
<feature type="transmembrane region" description="Helical" evidence="7">
    <location>
        <begin position="405"/>
        <end position="425"/>
    </location>
</feature>
<evidence type="ECO:0000256" key="2">
    <source>
        <dbReference type="ARBA" id="ARBA00022448"/>
    </source>
</evidence>
<comment type="subcellular location">
    <subcellularLocation>
        <location evidence="1">Cell membrane</location>
        <topology evidence="1">Multi-pass membrane protein</topology>
    </subcellularLocation>
</comment>
<protein>
    <submittedName>
        <fullName evidence="8">Uncharacterized protein</fullName>
    </submittedName>
</protein>
<dbReference type="OrthoDB" id="2119662at2759"/>
<sequence length="443" mass="49916">MNLVSVTWLTLSSYCRYRYAGSVLLNFFATLLPALYETLSKLWIARIDSSKVALTDTYTQISNIAEVANDGLPEAAWTVIGDNSSRSFLARLSLAHTLIVSQSIAGLIISVMLALLAPRFISVFVPASIRASSLTYVRITAFSALSSTLETSVTYSTRALDMPTVPFILNSSKFIINIILDFIFISRFHIHTVKPTVNTQALIRLACDMSSALIGLAYFLSITSLHRQPSLDRNAALPSLHSLKILLRPGLFTFTESAVRNVITLWLLHGIASVDLDYATAWRKEVGIDNLRPQASRKQILQIIRPILYSLTLVLVVEVPISIFFTLFGCEPFAYYLSGSQNVAKITAHMWRTIDWCFFFFVSAVQLSNIWLATRPSWFLYQSLAQQLLYTLPWTVNAWSYHGKLYGGQLIVLFFVNLLLTVLWYRKLRAGSLKLSVFRMTKY</sequence>
<evidence type="ECO:0000313" key="8">
    <source>
        <dbReference type="EMBL" id="KAF2233510.1"/>
    </source>
</evidence>
<keyword evidence="5 7" id="KW-1133">Transmembrane helix</keyword>
<evidence type="ECO:0000256" key="1">
    <source>
        <dbReference type="ARBA" id="ARBA00004651"/>
    </source>
</evidence>
<dbReference type="PANTHER" id="PTHR43549">
    <property type="entry name" value="MULTIDRUG RESISTANCE PROTEIN YPNP-RELATED"/>
    <property type="match status" value="1"/>
</dbReference>
<evidence type="ECO:0000256" key="5">
    <source>
        <dbReference type="ARBA" id="ARBA00022989"/>
    </source>
</evidence>
<keyword evidence="6 7" id="KW-0472">Membrane</keyword>
<dbReference type="InterPro" id="IPR052031">
    <property type="entry name" value="Membrane_Transporter-Flippase"/>
</dbReference>
<keyword evidence="9" id="KW-1185">Reference proteome</keyword>
<feature type="transmembrane region" description="Helical" evidence="7">
    <location>
        <begin position="307"/>
        <end position="329"/>
    </location>
</feature>